<organism evidence="1 2">
    <name type="scientific">Mycobacterium phage Gaia</name>
    <dbReference type="NCBI Taxonomy" id="1486472"/>
    <lineage>
        <taxon>Viruses</taxon>
        <taxon>Duplodnaviria</taxon>
        <taxon>Heunggongvirae</taxon>
        <taxon>Uroviricota</taxon>
        <taxon>Caudoviricetes</taxon>
        <taxon>Gaiavirus</taxon>
        <taxon>Gaiavirus gaia</taxon>
    </lineage>
</organism>
<evidence type="ECO:0000313" key="2">
    <source>
        <dbReference type="Proteomes" id="UP000027491"/>
    </source>
</evidence>
<dbReference type="GeneID" id="23679515"/>
<accession>A0A068F2C6</accession>
<evidence type="ECO:0000313" key="1">
    <source>
        <dbReference type="EMBL" id="AID58829.1"/>
    </source>
</evidence>
<sequence>MYPYAPRIVKDYLTNTLPADVRVSTKVPANRPMKLVTIKMVPARGGDNMVLSTRRLIIECWNADESAAGELSEVVLDAMEKAKYVKGNGIRDVVIVGSPGRLDNPDDPTPRFIMTVDVLLRAV</sequence>
<proteinExistence type="predicted"/>
<dbReference type="OrthoDB" id="38593at10239"/>
<name>A0A068F2C6_9CAUD</name>
<reference evidence="1 2" key="1">
    <citation type="submission" date="2014-03" db="EMBL/GenBank/DDBJ databases">
        <authorList>
            <person name="Yoder B.A."/>
            <person name="Colicchio M.A."/>
            <person name="Schafer C.E."/>
            <person name="Abrahim M.R."/>
            <person name="Adkins N.L."/>
            <person name="Burke K.A."/>
            <person name="Churilla B.M."/>
            <person name="Cohen K.L."/>
            <person name="Fasoranti T.O."/>
            <person name="Genkil J.S."/>
            <person name="Kramer Z.J."/>
            <person name="Prout A.K."/>
            <person name="Schwarz A.G."/>
            <person name="Tish M."/>
            <person name="Vispute N."/>
            <person name="Wilkes K.E."/>
            <person name="Williams C.R."/>
            <person name="Xiao X."/>
            <person name="Yu V.J."/>
            <person name="Lapin J.S."/>
            <person name="Ott C.T."/>
            <person name="Walburn T.D."/>
            <person name="Bradley K.W."/>
            <person name="Clarke D.Q."/>
            <person name="Lewis M.F."/>
            <person name="Barker L.P."/>
            <person name="Bailey C."/>
            <person name="Asai D.J."/>
            <person name="Bowman C.A."/>
            <person name="Russell D.A."/>
            <person name="Pope W.H."/>
            <person name="Jacobs-Sera D."/>
            <person name="Hendrix R.W."/>
            <person name="Hatfull G.F."/>
        </authorList>
    </citation>
    <scope>NUCLEOTIDE SEQUENCE [LARGE SCALE GENOMIC DNA]</scope>
</reference>
<keyword evidence="2" id="KW-1185">Reference proteome</keyword>
<dbReference type="RefSeq" id="YP_009124752.1">
    <property type="nucleotide sequence ID" value="NC_026590.1"/>
</dbReference>
<dbReference type="EMBL" id="KJ567043">
    <property type="protein sequence ID" value="AID58829.1"/>
    <property type="molecule type" value="Genomic_DNA"/>
</dbReference>
<gene>
    <name evidence="1" type="primary">9</name>
    <name evidence="1" type="ORF">PBI_GAIA_9</name>
</gene>
<dbReference type="Proteomes" id="UP000027491">
    <property type="component" value="Segment"/>
</dbReference>
<dbReference type="KEGG" id="vg:23679515"/>
<protein>
    <submittedName>
        <fullName evidence="1">Minor tail protein</fullName>
    </submittedName>
</protein>